<feature type="modified residue" description="4-aspartylphosphate" evidence="1">
    <location>
        <position position="56"/>
    </location>
</feature>
<sequence length="121" mass="13611">MTRRLRLVIADDEDDIRQGLSRLLDKLGYEVVADASNGRELVELCRKLVPDLVLTDIRMPFMSGIQAANELSKTHAIPFIVMSSFERPNDEELDCKSVADYLVKPVRVPDLQLAISRASIL</sequence>
<dbReference type="InterPro" id="IPR011006">
    <property type="entry name" value="CheY-like_superfamily"/>
</dbReference>
<accession>A0ABY1QIG6</accession>
<dbReference type="RefSeq" id="WP_283434189.1">
    <property type="nucleotide sequence ID" value="NZ_FXUG01000012.1"/>
</dbReference>
<protein>
    <submittedName>
        <fullName evidence="3">Response regulator receiver domain-containing protein</fullName>
    </submittedName>
</protein>
<gene>
    <name evidence="3" type="ORF">SAMN06265222_11252</name>
</gene>
<dbReference type="SUPFAM" id="SSF52172">
    <property type="entry name" value="CheY-like"/>
    <property type="match status" value="1"/>
</dbReference>
<dbReference type="Gene3D" id="3.40.50.2300">
    <property type="match status" value="1"/>
</dbReference>
<dbReference type="EMBL" id="FXUG01000012">
    <property type="protein sequence ID" value="SMP69530.1"/>
    <property type="molecule type" value="Genomic_DNA"/>
</dbReference>
<dbReference type="Pfam" id="PF00072">
    <property type="entry name" value="Response_reg"/>
    <property type="match status" value="1"/>
</dbReference>
<dbReference type="SMART" id="SM00448">
    <property type="entry name" value="REC"/>
    <property type="match status" value="1"/>
</dbReference>
<keyword evidence="4" id="KW-1185">Reference proteome</keyword>
<evidence type="ECO:0000256" key="1">
    <source>
        <dbReference type="PROSITE-ProRule" id="PRU00169"/>
    </source>
</evidence>
<comment type="caution">
    <text evidence="3">The sequence shown here is derived from an EMBL/GenBank/DDBJ whole genome shotgun (WGS) entry which is preliminary data.</text>
</comment>
<organism evidence="3 4">
    <name type="scientific">Neorhodopirellula lusitana</name>
    <dbReference type="NCBI Taxonomy" id="445327"/>
    <lineage>
        <taxon>Bacteria</taxon>
        <taxon>Pseudomonadati</taxon>
        <taxon>Planctomycetota</taxon>
        <taxon>Planctomycetia</taxon>
        <taxon>Pirellulales</taxon>
        <taxon>Pirellulaceae</taxon>
        <taxon>Neorhodopirellula</taxon>
    </lineage>
</organism>
<dbReference type="InterPro" id="IPR001789">
    <property type="entry name" value="Sig_transdc_resp-reg_receiver"/>
</dbReference>
<keyword evidence="1" id="KW-0597">Phosphoprotein</keyword>
<dbReference type="PANTHER" id="PTHR43228">
    <property type="entry name" value="TWO-COMPONENT RESPONSE REGULATOR"/>
    <property type="match status" value="1"/>
</dbReference>
<evidence type="ECO:0000313" key="3">
    <source>
        <dbReference type="EMBL" id="SMP69530.1"/>
    </source>
</evidence>
<evidence type="ECO:0000313" key="4">
    <source>
        <dbReference type="Proteomes" id="UP001158067"/>
    </source>
</evidence>
<name>A0ABY1QIG6_9BACT</name>
<dbReference type="PROSITE" id="PS50110">
    <property type="entry name" value="RESPONSE_REGULATORY"/>
    <property type="match status" value="1"/>
</dbReference>
<evidence type="ECO:0000259" key="2">
    <source>
        <dbReference type="PROSITE" id="PS50110"/>
    </source>
</evidence>
<reference evidence="3 4" key="1">
    <citation type="submission" date="2017-05" db="EMBL/GenBank/DDBJ databases">
        <authorList>
            <person name="Varghese N."/>
            <person name="Submissions S."/>
        </authorList>
    </citation>
    <scope>NUCLEOTIDE SEQUENCE [LARGE SCALE GENOMIC DNA]</scope>
    <source>
        <strain evidence="3 4">DSM 25457</strain>
    </source>
</reference>
<dbReference type="InterPro" id="IPR052048">
    <property type="entry name" value="ST_Response_Regulator"/>
</dbReference>
<feature type="domain" description="Response regulatory" evidence="2">
    <location>
        <begin position="6"/>
        <end position="119"/>
    </location>
</feature>
<dbReference type="PANTHER" id="PTHR43228:SF1">
    <property type="entry name" value="TWO-COMPONENT RESPONSE REGULATOR ARR22"/>
    <property type="match status" value="1"/>
</dbReference>
<proteinExistence type="predicted"/>
<dbReference type="Proteomes" id="UP001158067">
    <property type="component" value="Unassembled WGS sequence"/>
</dbReference>
<dbReference type="CDD" id="cd17536">
    <property type="entry name" value="REC_YesN-like"/>
    <property type="match status" value="1"/>
</dbReference>